<dbReference type="Pfam" id="PF13103">
    <property type="entry name" value="TonB_2"/>
    <property type="match status" value="1"/>
</dbReference>
<dbReference type="SUPFAM" id="SSF74653">
    <property type="entry name" value="TolA/TonB C-terminal domain"/>
    <property type="match status" value="1"/>
</dbReference>
<organism evidence="2 3">
    <name type="scientific">Candidatus Sulfurimonas baltica</name>
    <dbReference type="NCBI Taxonomy" id="2740404"/>
    <lineage>
        <taxon>Bacteria</taxon>
        <taxon>Pseudomonadati</taxon>
        <taxon>Campylobacterota</taxon>
        <taxon>Epsilonproteobacteria</taxon>
        <taxon>Campylobacterales</taxon>
        <taxon>Sulfurimonadaceae</taxon>
        <taxon>Sulfurimonas</taxon>
    </lineage>
</organism>
<dbReference type="AlphaFoldDB" id="A0A7S7LWK5"/>
<evidence type="ECO:0000313" key="3">
    <source>
        <dbReference type="Proteomes" id="UP000593994"/>
    </source>
</evidence>
<feature type="transmembrane region" description="Helical" evidence="1">
    <location>
        <begin position="6"/>
        <end position="31"/>
    </location>
</feature>
<dbReference type="KEGG" id="sbal:HUE88_03695"/>
<proteinExistence type="predicted"/>
<keyword evidence="1" id="KW-0812">Transmembrane</keyword>
<keyword evidence="1" id="KW-1133">Transmembrane helix</keyword>
<evidence type="ECO:0000313" key="2">
    <source>
        <dbReference type="EMBL" id="QOY52801.1"/>
    </source>
</evidence>
<evidence type="ECO:0000256" key="1">
    <source>
        <dbReference type="SAM" id="Phobius"/>
    </source>
</evidence>
<protein>
    <submittedName>
        <fullName evidence="2">TonB C-terminal domain-containing protein</fullName>
    </submittedName>
</protein>
<keyword evidence="1" id="KW-0472">Membrane</keyword>
<reference evidence="2 3" key="1">
    <citation type="submission" date="2020-05" db="EMBL/GenBank/DDBJ databases">
        <title>Sulfurimonas marisnigri, sp. nov., and Sulfurimonas baltica, sp. nov., manganese oxide reducing chemolithoautotrophs of the class Epsilonproteobacteria isolated from the pelagic redoxclines of the Black and Baltic Seas and emended description of the genus Sulfurimonas.</title>
        <authorList>
            <person name="Henkel J.V."/>
            <person name="Laudan C."/>
            <person name="Werner J."/>
            <person name="Neu T."/>
            <person name="Plewe S."/>
            <person name="Sproer C."/>
            <person name="Bunk B."/>
            <person name="Schulz-Vogt H.N."/>
        </authorList>
    </citation>
    <scope>NUCLEOTIDE SEQUENCE [LARGE SCALE GENOMIC DNA]</scope>
    <source>
        <strain evidence="2 3">GD2</strain>
    </source>
</reference>
<dbReference type="RefSeq" id="WP_194371188.1">
    <property type="nucleotide sequence ID" value="NZ_CP054492.1"/>
</dbReference>
<dbReference type="EMBL" id="CP054492">
    <property type="protein sequence ID" value="QOY52801.1"/>
    <property type="molecule type" value="Genomic_DNA"/>
</dbReference>
<sequence length="241" mass="27704">MDKNNSYFYISGFISLSLFIFFLVLFIYMVTSSDKVKTFAMKKDNYISVSIDMPKTEQKSNKESVSEAEIKKSEAPKKSEEVNIDNLFSDVWTKTIKTPSQKPKTVDIRRLHEIKKPISKSENNMVESLSKKVNKIETNNIEQESLKSSTAPEVNEYLAKIQALVYEYFYPPQNSQGNSVEAIIELSSIGRVYDFRILRYSSNTALNNECDKIKDRLKNVIFPQNPENNSGVYTIILKSEE</sequence>
<gene>
    <name evidence="2" type="ORF">HUE88_03695</name>
</gene>
<name>A0A7S7LWK5_9BACT</name>
<keyword evidence="3" id="KW-1185">Reference proteome</keyword>
<accession>A0A7S7LWK5</accession>
<dbReference type="Proteomes" id="UP000593994">
    <property type="component" value="Chromosome"/>
</dbReference>